<evidence type="ECO:0000256" key="1">
    <source>
        <dbReference type="ARBA" id="ARBA00022845"/>
    </source>
</evidence>
<evidence type="ECO:0000313" key="3">
    <source>
        <dbReference type="EMBL" id="OGF26108.1"/>
    </source>
</evidence>
<feature type="region of interest" description="Disordered" evidence="2">
    <location>
        <begin position="97"/>
        <end position="119"/>
    </location>
</feature>
<dbReference type="SUPFAM" id="SSF69754">
    <property type="entry name" value="Ribosome binding protein Y (YfiA homologue)"/>
    <property type="match status" value="1"/>
</dbReference>
<dbReference type="NCBIfam" id="TIGR00741">
    <property type="entry name" value="yfiA"/>
    <property type="match status" value="1"/>
</dbReference>
<name>A0A1F5SHA6_9BACT</name>
<organism evidence="3 4">
    <name type="scientific">Candidatus Falkowbacteria bacterium RIFOXYA2_FULL_47_19</name>
    <dbReference type="NCBI Taxonomy" id="1797994"/>
    <lineage>
        <taxon>Bacteria</taxon>
        <taxon>Candidatus Falkowiibacteriota</taxon>
    </lineage>
</organism>
<dbReference type="GO" id="GO:0045900">
    <property type="term" value="P:negative regulation of translational elongation"/>
    <property type="evidence" value="ECO:0007669"/>
    <property type="project" value="TreeGrafter"/>
</dbReference>
<reference evidence="3 4" key="1">
    <citation type="journal article" date="2016" name="Nat. Commun.">
        <title>Thousands of microbial genomes shed light on interconnected biogeochemical processes in an aquifer system.</title>
        <authorList>
            <person name="Anantharaman K."/>
            <person name="Brown C.T."/>
            <person name="Hug L.A."/>
            <person name="Sharon I."/>
            <person name="Castelle C.J."/>
            <person name="Probst A.J."/>
            <person name="Thomas B.C."/>
            <person name="Singh A."/>
            <person name="Wilkins M.J."/>
            <person name="Karaoz U."/>
            <person name="Brodie E.L."/>
            <person name="Williams K.H."/>
            <person name="Hubbard S.S."/>
            <person name="Banfield J.F."/>
        </authorList>
    </citation>
    <scope>NUCLEOTIDE SEQUENCE [LARGE SCALE GENOMIC DNA]</scope>
</reference>
<keyword evidence="1" id="KW-0810">Translation regulation</keyword>
<dbReference type="InterPro" id="IPR003489">
    <property type="entry name" value="RHF/RaiA"/>
</dbReference>
<dbReference type="GO" id="GO:0043024">
    <property type="term" value="F:ribosomal small subunit binding"/>
    <property type="evidence" value="ECO:0007669"/>
    <property type="project" value="TreeGrafter"/>
</dbReference>
<proteinExistence type="predicted"/>
<dbReference type="PANTHER" id="PTHR33231">
    <property type="entry name" value="30S RIBOSOMAL PROTEIN"/>
    <property type="match status" value="1"/>
</dbReference>
<evidence type="ECO:0000313" key="4">
    <source>
        <dbReference type="Proteomes" id="UP000178367"/>
    </source>
</evidence>
<dbReference type="Gene3D" id="3.30.160.100">
    <property type="entry name" value="Ribosome hibernation promotion factor-like"/>
    <property type="match status" value="1"/>
</dbReference>
<accession>A0A1F5SHA6</accession>
<dbReference type="PANTHER" id="PTHR33231:SF1">
    <property type="entry name" value="30S RIBOSOMAL PROTEIN"/>
    <property type="match status" value="1"/>
</dbReference>
<dbReference type="Proteomes" id="UP000178367">
    <property type="component" value="Unassembled WGS sequence"/>
</dbReference>
<evidence type="ECO:0000256" key="2">
    <source>
        <dbReference type="SAM" id="MobiDB-lite"/>
    </source>
</evidence>
<dbReference type="Pfam" id="PF02482">
    <property type="entry name" value="Ribosomal_S30AE"/>
    <property type="match status" value="1"/>
</dbReference>
<dbReference type="AlphaFoldDB" id="A0A1F5SHA6"/>
<sequence length="119" mass="13720">MQINIKATKMQLTPKIKDYVQEKMDMLERYLGNIPVHNCDVEIGKSVGGQHCGEIYRAEVNLKVPGELLRVEKTEKDLVKAIDKVKDHLRMSIKKYKEKKITKKRKGNIARSEPDQGEN</sequence>
<feature type="compositionally biased region" description="Basic residues" evidence="2">
    <location>
        <begin position="97"/>
        <end position="108"/>
    </location>
</feature>
<dbReference type="InterPro" id="IPR050574">
    <property type="entry name" value="HPF/YfiA_ribosome-assoc"/>
</dbReference>
<dbReference type="GO" id="GO:0022627">
    <property type="term" value="C:cytosolic small ribosomal subunit"/>
    <property type="evidence" value="ECO:0007669"/>
    <property type="project" value="TreeGrafter"/>
</dbReference>
<dbReference type="InterPro" id="IPR036567">
    <property type="entry name" value="RHF-like"/>
</dbReference>
<dbReference type="EMBL" id="MFGB01000017">
    <property type="protein sequence ID" value="OGF26108.1"/>
    <property type="molecule type" value="Genomic_DNA"/>
</dbReference>
<protein>
    <submittedName>
        <fullName evidence="3">Ribosomal subunit interface protein</fullName>
    </submittedName>
</protein>
<gene>
    <name evidence="3" type="ORF">A2227_02725</name>
</gene>
<comment type="caution">
    <text evidence="3">The sequence shown here is derived from an EMBL/GenBank/DDBJ whole genome shotgun (WGS) entry which is preliminary data.</text>
</comment>
<dbReference type="CDD" id="cd00552">
    <property type="entry name" value="RaiA"/>
    <property type="match status" value="1"/>
</dbReference>
<dbReference type="STRING" id="1797994.A2227_02725"/>